<dbReference type="InParanoid" id="A0A061ESI1"/>
<dbReference type="EMBL" id="CM001883">
    <property type="protein sequence ID" value="EOY07786.1"/>
    <property type="molecule type" value="Genomic_DNA"/>
</dbReference>
<keyword evidence="2" id="KW-1185">Reference proteome</keyword>
<dbReference type="HOGENOM" id="CLU_1910440_0_0_1"/>
<sequence length="133" mass="14681">MPKDNSFNCLSSLLTLQIEARRPLPMPDSTCGIKASEILPPKTYAHCGPETASPVSCTRDKWLVFSCIPVNDRLDFTKFMSRFHSNGVANKTPPFTTTLHVPAILPVPTSYAYKDVHHSYSDIKTATTKPLSA</sequence>
<accession>A0A061ESI1</accession>
<proteinExistence type="predicted"/>
<name>A0A061ESI1_THECC</name>
<dbReference type="Proteomes" id="UP000026915">
    <property type="component" value="Chromosome 5"/>
</dbReference>
<protein>
    <submittedName>
        <fullName evidence="1">Uncharacterized protein</fullName>
    </submittedName>
</protein>
<reference evidence="1 2" key="1">
    <citation type="journal article" date="2013" name="Genome Biol.">
        <title>The genome sequence of the most widely cultivated cacao type and its use to identify candidate genes regulating pod color.</title>
        <authorList>
            <person name="Motamayor J.C."/>
            <person name="Mockaitis K."/>
            <person name="Schmutz J."/>
            <person name="Haiminen N."/>
            <person name="Iii D.L."/>
            <person name="Cornejo O."/>
            <person name="Findley S.D."/>
            <person name="Zheng P."/>
            <person name="Utro F."/>
            <person name="Royaert S."/>
            <person name="Saski C."/>
            <person name="Jenkins J."/>
            <person name="Podicheti R."/>
            <person name="Zhao M."/>
            <person name="Scheffler B.E."/>
            <person name="Stack J.C."/>
            <person name="Feltus F.A."/>
            <person name="Mustiga G.M."/>
            <person name="Amores F."/>
            <person name="Phillips W."/>
            <person name="Marelli J.P."/>
            <person name="May G.D."/>
            <person name="Shapiro H."/>
            <person name="Ma J."/>
            <person name="Bustamante C.D."/>
            <person name="Schnell R.J."/>
            <person name="Main D."/>
            <person name="Gilbert D."/>
            <person name="Parida L."/>
            <person name="Kuhn D.N."/>
        </authorList>
    </citation>
    <scope>NUCLEOTIDE SEQUENCE [LARGE SCALE GENOMIC DNA]</scope>
    <source>
        <strain evidence="2">cv. Matina 1-6</strain>
    </source>
</reference>
<dbReference type="Gramene" id="EOY07786">
    <property type="protein sequence ID" value="EOY07786"/>
    <property type="gene ID" value="TCM_022115"/>
</dbReference>
<dbReference type="AlphaFoldDB" id="A0A061ESI1"/>
<evidence type="ECO:0000313" key="1">
    <source>
        <dbReference type="EMBL" id="EOY07786.1"/>
    </source>
</evidence>
<evidence type="ECO:0000313" key="2">
    <source>
        <dbReference type="Proteomes" id="UP000026915"/>
    </source>
</evidence>
<gene>
    <name evidence="1" type="ORF">TCM_022115</name>
</gene>
<organism evidence="1 2">
    <name type="scientific">Theobroma cacao</name>
    <name type="common">Cacao</name>
    <name type="synonym">Cocoa</name>
    <dbReference type="NCBI Taxonomy" id="3641"/>
    <lineage>
        <taxon>Eukaryota</taxon>
        <taxon>Viridiplantae</taxon>
        <taxon>Streptophyta</taxon>
        <taxon>Embryophyta</taxon>
        <taxon>Tracheophyta</taxon>
        <taxon>Spermatophyta</taxon>
        <taxon>Magnoliopsida</taxon>
        <taxon>eudicotyledons</taxon>
        <taxon>Gunneridae</taxon>
        <taxon>Pentapetalae</taxon>
        <taxon>rosids</taxon>
        <taxon>malvids</taxon>
        <taxon>Malvales</taxon>
        <taxon>Malvaceae</taxon>
        <taxon>Byttnerioideae</taxon>
        <taxon>Theobroma</taxon>
    </lineage>
</organism>